<dbReference type="GO" id="GO:0006777">
    <property type="term" value="P:Mo-molybdopterin cofactor biosynthetic process"/>
    <property type="evidence" value="ECO:0007669"/>
    <property type="project" value="InterPro"/>
</dbReference>
<dbReference type="GO" id="GO:1990133">
    <property type="term" value="C:molybdopterin adenylyltransferase complex"/>
    <property type="evidence" value="ECO:0007669"/>
    <property type="project" value="TreeGrafter"/>
</dbReference>
<dbReference type="Pfam" id="PF02597">
    <property type="entry name" value="ThiS"/>
    <property type="match status" value="1"/>
</dbReference>
<protein>
    <recommendedName>
        <fullName evidence="3">Molybdopterin synthase sulfur carrier subunit</fullName>
    </recommendedName>
</protein>
<dbReference type="CDD" id="cd00754">
    <property type="entry name" value="Ubl_MoaD"/>
    <property type="match status" value="1"/>
</dbReference>
<dbReference type="EMBL" id="FLQX01000097">
    <property type="protein sequence ID" value="SBT05553.1"/>
    <property type="molecule type" value="Genomic_DNA"/>
</dbReference>
<dbReference type="SUPFAM" id="SSF54285">
    <property type="entry name" value="MoaD/ThiS"/>
    <property type="match status" value="1"/>
</dbReference>
<reference evidence="4 5" key="1">
    <citation type="submission" date="2016-06" db="EMBL/GenBank/DDBJ databases">
        <authorList>
            <person name="Kjaerup R.B."/>
            <person name="Dalgaard T.S."/>
            <person name="Juul-Madsen H.R."/>
        </authorList>
    </citation>
    <scope>NUCLEOTIDE SEQUENCE [LARGE SCALE GENOMIC DNA]</scope>
    <source>
        <strain evidence="4">3</strain>
    </source>
</reference>
<keyword evidence="1" id="KW-0547">Nucleotide-binding</keyword>
<dbReference type="RefSeq" id="WP_186406632.1">
    <property type="nucleotide sequence ID" value="NZ_FLQX01000097.1"/>
</dbReference>
<proteinExistence type="inferred from homology"/>
<dbReference type="STRING" id="1860102.ACCAA_220050"/>
<evidence type="ECO:0000313" key="5">
    <source>
        <dbReference type="Proteomes" id="UP000199169"/>
    </source>
</evidence>
<dbReference type="PANTHER" id="PTHR33359:SF1">
    <property type="entry name" value="MOLYBDOPTERIN SYNTHASE SULFUR CARRIER SUBUNIT"/>
    <property type="match status" value="1"/>
</dbReference>
<dbReference type="InterPro" id="IPR012675">
    <property type="entry name" value="Beta-grasp_dom_sf"/>
</dbReference>
<comment type="similarity">
    <text evidence="2">Belongs to the MoaD family.</text>
</comment>
<dbReference type="InterPro" id="IPR003749">
    <property type="entry name" value="ThiS/MoaD-like"/>
</dbReference>
<dbReference type="InterPro" id="IPR044672">
    <property type="entry name" value="MOCS2A"/>
</dbReference>
<gene>
    <name evidence="4" type="primary">moaD</name>
    <name evidence="4" type="ORF">ACCAA_220050</name>
</gene>
<dbReference type="PANTHER" id="PTHR33359">
    <property type="entry name" value="MOLYBDOPTERIN SYNTHASE SULFUR CARRIER SUBUNIT"/>
    <property type="match status" value="1"/>
</dbReference>
<evidence type="ECO:0000313" key="4">
    <source>
        <dbReference type="EMBL" id="SBT05553.1"/>
    </source>
</evidence>
<organism evidence="4 5">
    <name type="scientific">Candidatus Accumulibacter aalborgensis</name>
    <dbReference type="NCBI Taxonomy" id="1860102"/>
    <lineage>
        <taxon>Bacteria</taxon>
        <taxon>Pseudomonadati</taxon>
        <taxon>Pseudomonadota</taxon>
        <taxon>Betaproteobacteria</taxon>
        <taxon>Candidatus Accumulibacter</taxon>
    </lineage>
</organism>
<accession>A0A1A8XNM3</accession>
<dbReference type="AlphaFoldDB" id="A0A1A8XNM3"/>
<keyword evidence="5" id="KW-1185">Reference proteome</keyword>
<dbReference type="InterPro" id="IPR016155">
    <property type="entry name" value="Mopterin_synth/thiamin_S_b"/>
</dbReference>
<dbReference type="Gene3D" id="3.10.20.30">
    <property type="match status" value="1"/>
</dbReference>
<dbReference type="Proteomes" id="UP000199169">
    <property type="component" value="Unassembled WGS sequence"/>
</dbReference>
<evidence type="ECO:0000256" key="3">
    <source>
        <dbReference type="ARBA" id="ARBA00024247"/>
    </source>
</evidence>
<dbReference type="NCBIfam" id="TIGR01682">
    <property type="entry name" value="moaD"/>
    <property type="match status" value="1"/>
</dbReference>
<sequence length="84" mass="9164">MRLKILYFAGLREQIGQGSEELDLPAGVFDIAGLIQFLVARGGQWPSLATVRNLRYAVNQEMARLDTPLCPGDEVAFFPPVTGG</sequence>
<evidence type="ECO:0000256" key="2">
    <source>
        <dbReference type="ARBA" id="ARBA00024200"/>
    </source>
</evidence>
<evidence type="ECO:0000256" key="1">
    <source>
        <dbReference type="ARBA" id="ARBA00022741"/>
    </source>
</evidence>
<dbReference type="GO" id="GO:0000166">
    <property type="term" value="F:nucleotide binding"/>
    <property type="evidence" value="ECO:0007669"/>
    <property type="project" value="UniProtKB-KW"/>
</dbReference>
<name>A0A1A8XNM3_9PROT</name>